<evidence type="ECO:0000259" key="3">
    <source>
        <dbReference type="PROSITE" id="PS51844"/>
    </source>
</evidence>
<evidence type="ECO:0000313" key="5">
    <source>
        <dbReference type="Proteomes" id="UP001341840"/>
    </source>
</evidence>
<name>A0ABU6U745_9FABA</name>
<feature type="domain" description="Myosin N-terminal SH3-like" evidence="3">
    <location>
        <begin position="4"/>
        <end position="59"/>
    </location>
</feature>
<dbReference type="InterPro" id="IPR027417">
    <property type="entry name" value="P-loop_NTPase"/>
</dbReference>
<keyword evidence="5" id="KW-1185">Reference proteome</keyword>
<evidence type="ECO:0000256" key="2">
    <source>
        <dbReference type="ARBA" id="ARBA00022840"/>
    </source>
</evidence>
<protein>
    <recommendedName>
        <fullName evidence="3">Myosin N-terminal SH3-like domain-containing protein</fullName>
    </recommendedName>
</protein>
<keyword evidence="2" id="KW-0067">ATP-binding</keyword>
<dbReference type="SUPFAM" id="SSF52540">
    <property type="entry name" value="P-loop containing nucleoside triphosphate hydrolases"/>
    <property type="match status" value="1"/>
</dbReference>
<accession>A0ABU6U745</accession>
<comment type="caution">
    <text evidence="4">The sequence shown here is derived from an EMBL/GenBank/DDBJ whole genome shotgun (WGS) entry which is preliminary data.</text>
</comment>
<dbReference type="PROSITE" id="PS51844">
    <property type="entry name" value="SH3_LIKE"/>
    <property type="match status" value="1"/>
</dbReference>
<organism evidence="4 5">
    <name type="scientific">Stylosanthes scabra</name>
    <dbReference type="NCBI Taxonomy" id="79078"/>
    <lineage>
        <taxon>Eukaryota</taxon>
        <taxon>Viridiplantae</taxon>
        <taxon>Streptophyta</taxon>
        <taxon>Embryophyta</taxon>
        <taxon>Tracheophyta</taxon>
        <taxon>Spermatophyta</taxon>
        <taxon>Magnoliopsida</taxon>
        <taxon>eudicotyledons</taxon>
        <taxon>Gunneridae</taxon>
        <taxon>Pentapetalae</taxon>
        <taxon>rosids</taxon>
        <taxon>fabids</taxon>
        <taxon>Fabales</taxon>
        <taxon>Fabaceae</taxon>
        <taxon>Papilionoideae</taxon>
        <taxon>50 kb inversion clade</taxon>
        <taxon>dalbergioids sensu lato</taxon>
        <taxon>Dalbergieae</taxon>
        <taxon>Pterocarpus clade</taxon>
        <taxon>Stylosanthes</taxon>
    </lineage>
</organism>
<sequence length="132" mass="15297">MSFCMGDKVWVKDSLDAWIPAEVVDSGSGRGVNSGRIQLLIDSGKKVFATADELFPRDADEEEHGGVEDMTRLVFLNEPEVLYNLRRRYALHDIYVSHRVKFNGTDYYFLWMFKIMSLVESLGIWNKIEDVW</sequence>
<dbReference type="InterPro" id="IPR036961">
    <property type="entry name" value="Kinesin_motor_dom_sf"/>
</dbReference>
<keyword evidence="1" id="KW-0547">Nucleotide-binding</keyword>
<evidence type="ECO:0000313" key="4">
    <source>
        <dbReference type="EMBL" id="MED6156829.1"/>
    </source>
</evidence>
<dbReference type="Proteomes" id="UP001341840">
    <property type="component" value="Unassembled WGS sequence"/>
</dbReference>
<evidence type="ECO:0000256" key="1">
    <source>
        <dbReference type="ARBA" id="ARBA00022741"/>
    </source>
</evidence>
<dbReference type="EMBL" id="JASCZI010120882">
    <property type="protein sequence ID" value="MED6156829.1"/>
    <property type="molecule type" value="Genomic_DNA"/>
</dbReference>
<gene>
    <name evidence="4" type="ORF">PIB30_017989</name>
</gene>
<reference evidence="4 5" key="1">
    <citation type="journal article" date="2023" name="Plants (Basel)">
        <title>Bridging the Gap: Combining Genomics and Transcriptomics Approaches to Understand Stylosanthes scabra, an Orphan Legume from the Brazilian Caatinga.</title>
        <authorList>
            <person name="Ferreira-Neto J.R.C."/>
            <person name="da Silva M.D."/>
            <person name="Binneck E."/>
            <person name="de Melo N.F."/>
            <person name="da Silva R.H."/>
            <person name="de Melo A.L.T.M."/>
            <person name="Pandolfi V."/>
            <person name="Bustamante F.O."/>
            <person name="Brasileiro-Vidal A.C."/>
            <person name="Benko-Iseppon A.M."/>
        </authorList>
    </citation>
    <scope>NUCLEOTIDE SEQUENCE [LARGE SCALE GENOMIC DNA]</scope>
    <source>
        <tissue evidence="4">Leaves</tissue>
    </source>
</reference>
<proteinExistence type="predicted"/>
<dbReference type="InterPro" id="IPR004009">
    <property type="entry name" value="SH3_Myosin"/>
</dbReference>
<dbReference type="Gene3D" id="3.40.850.10">
    <property type="entry name" value="Kinesin motor domain"/>
    <property type="match status" value="1"/>
</dbReference>